<keyword evidence="7" id="KW-0808">Transferase</keyword>
<dbReference type="GO" id="GO:0030170">
    <property type="term" value="F:pyridoxal phosphate binding"/>
    <property type="evidence" value="ECO:0007669"/>
    <property type="project" value="InterPro"/>
</dbReference>
<dbReference type="InterPro" id="IPR004839">
    <property type="entry name" value="Aminotransferase_I/II_large"/>
</dbReference>
<dbReference type="AlphaFoldDB" id="A0A0G3GZT8"/>
<organism evidence="7 8">
    <name type="scientific">Corynebacterium mustelae</name>
    <dbReference type="NCBI Taxonomy" id="571915"/>
    <lineage>
        <taxon>Bacteria</taxon>
        <taxon>Bacillati</taxon>
        <taxon>Actinomycetota</taxon>
        <taxon>Actinomycetes</taxon>
        <taxon>Mycobacteriales</taxon>
        <taxon>Corynebacteriaceae</taxon>
        <taxon>Corynebacterium</taxon>
    </lineage>
</organism>
<evidence type="ECO:0000256" key="4">
    <source>
        <dbReference type="ARBA" id="ARBA00023239"/>
    </source>
</evidence>
<dbReference type="Gene3D" id="3.40.640.10">
    <property type="entry name" value="Type I PLP-dependent aspartate aminotransferase-like (Major domain)"/>
    <property type="match status" value="1"/>
</dbReference>
<dbReference type="GO" id="GO:0047804">
    <property type="term" value="F:cysteine-S-conjugate beta-lyase activity"/>
    <property type="evidence" value="ECO:0007669"/>
    <property type="project" value="UniProtKB-EC"/>
</dbReference>
<dbReference type="Pfam" id="PF00155">
    <property type="entry name" value="Aminotran_1_2"/>
    <property type="match status" value="1"/>
</dbReference>
<keyword evidence="8" id="KW-1185">Reference proteome</keyword>
<dbReference type="InterPro" id="IPR015424">
    <property type="entry name" value="PyrdxlP-dep_Trfase"/>
</dbReference>
<dbReference type="STRING" id="571915.CMUST_11690"/>
<keyword evidence="3" id="KW-0663">Pyridoxal phosphate</keyword>
<dbReference type="GO" id="GO:0008483">
    <property type="term" value="F:transaminase activity"/>
    <property type="evidence" value="ECO:0007669"/>
    <property type="project" value="UniProtKB-KW"/>
</dbReference>
<evidence type="ECO:0000256" key="1">
    <source>
        <dbReference type="ARBA" id="ARBA00001933"/>
    </source>
</evidence>
<evidence type="ECO:0000256" key="2">
    <source>
        <dbReference type="ARBA" id="ARBA00012224"/>
    </source>
</evidence>
<dbReference type="PANTHER" id="PTHR43525:SF2">
    <property type="entry name" value="CYSTATHIONINE BETA-LYASE-RELATED"/>
    <property type="match status" value="1"/>
</dbReference>
<protein>
    <recommendedName>
        <fullName evidence="2">cysteine-S-conjugate beta-lyase</fullName>
        <ecNumber evidence="2">4.4.1.13</ecNumber>
    </recommendedName>
</protein>
<keyword evidence="7" id="KW-0032">Aminotransferase</keyword>
<dbReference type="PATRIC" id="fig|571915.4.peg.2496"/>
<dbReference type="InterPro" id="IPR015422">
    <property type="entry name" value="PyrdxlP-dep_Trfase_small"/>
</dbReference>
<dbReference type="PANTHER" id="PTHR43525">
    <property type="entry name" value="PROTEIN MALY"/>
    <property type="match status" value="1"/>
</dbReference>
<feature type="domain" description="Aminotransferase class I/classII large" evidence="6">
    <location>
        <begin position="26"/>
        <end position="371"/>
    </location>
</feature>
<evidence type="ECO:0000256" key="3">
    <source>
        <dbReference type="ARBA" id="ARBA00022898"/>
    </source>
</evidence>
<dbReference type="KEGG" id="cmv:CMUST_11690"/>
<name>A0A0G3GZT8_9CORY</name>
<dbReference type="EMBL" id="CP011542">
    <property type="protein sequence ID" value="AKK06649.1"/>
    <property type="molecule type" value="Genomic_DNA"/>
</dbReference>
<reference evidence="8" key="2">
    <citation type="submission" date="2015-05" db="EMBL/GenBank/DDBJ databases">
        <title>Complete genome sequence of Corynebacterium mustelae DSM 45274, isolated from various tissues of a male ferret with lethal sepsis.</title>
        <authorList>
            <person name="Ruckert C."/>
            <person name="Albersmeier A."/>
            <person name="Winkler A."/>
            <person name="Tauch A."/>
        </authorList>
    </citation>
    <scope>NUCLEOTIDE SEQUENCE [LARGE SCALE GENOMIC DNA]</scope>
    <source>
        <strain evidence="8">DSM 45274</strain>
    </source>
</reference>
<gene>
    <name evidence="7" type="ORF">CMUST_11690</name>
</gene>
<dbReference type="Gene3D" id="3.90.1150.10">
    <property type="entry name" value="Aspartate Aminotransferase, domain 1"/>
    <property type="match status" value="1"/>
</dbReference>
<keyword evidence="4 7" id="KW-0456">Lyase</keyword>
<proteinExistence type="inferred from homology"/>
<comment type="cofactor">
    <cofactor evidence="1">
        <name>pyridoxal 5'-phosphate</name>
        <dbReference type="ChEBI" id="CHEBI:597326"/>
    </cofactor>
</comment>
<dbReference type="InterPro" id="IPR051798">
    <property type="entry name" value="Class-II_PLP-Dep_Aminotrans"/>
</dbReference>
<dbReference type="CDD" id="cd00609">
    <property type="entry name" value="AAT_like"/>
    <property type="match status" value="1"/>
</dbReference>
<dbReference type="InterPro" id="IPR015421">
    <property type="entry name" value="PyrdxlP-dep_Trfase_major"/>
</dbReference>
<dbReference type="EC" id="4.4.1.13" evidence="2"/>
<evidence type="ECO:0000256" key="5">
    <source>
        <dbReference type="ARBA" id="ARBA00037974"/>
    </source>
</evidence>
<sequence>MVGMLFPDYDELVARHTMKWTRYPKDVIPLWVAESDFRTCPAVLEAITDAVTRESFGYPPDNPGVLAATAEFYQDVYGFPARPEWVVAVPDVVRGLTIAVDHFTAPGSPVIIPIPAYPPFFQLLQATGREGIFVDFTNRLDIAAIEAAFAAGAGCLVLCNPFNPLGFVFSEAELKAVCQAAAKHSARVLVDEIHAPLVYDGTHVVAAGIDETAAKVCITVTATSKAWNTAGLKCAQIIFSNESDVRRWDGIDGVTKEGVSTIGLVAAEAAYRHGRDFLADEVAYLKANRDYLIEVLPEAIPGVKIIKPAATYLMWLDLSDTNIPGNKAEFLLTHAKVAVNDGNWFGEIGDGCVRVNFATSREILEQAVGRIAKAVAGLAAAG</sequence>
<evidence type="ECO:0000259" key="6">
    <source>
        <dbReference type="Pfam" id="PF00155"/>
    </source>
</evidence>
<accession>A0A0G3GZT8</accession>
<dbReference type="Proteomes" id="UP000035199">
    <property type="component" value="Chromosome"/>
</dbReference>
<evidence type="ECO:0000313" key="7">
    <source>
        <dbReference type="EMBL" id="AKK06649.1"/>
    </source>
</evidence>
<comment type="similarity">
    <text evidence="5">Belongs to the class-II pyridoxal-phosphate-dependent aminotransferase family. MalY/PatB cystathionine beta-lyase subfamily.</text>
</comment>
<dbReference type="SUPFAM" id="SSF53383">
    <property type="entry name" value="PLP-dependent transferases"/>
    <property type="match status" value="1"/>
</dbReference>
<evidence type="ECO:0000313" key="8">
    <source>
        <dbReference type="Proteomes" id="UP000035199"/>
    </source>
</evidence>
<reference evidence="7 8" key="1">
    <citation type="journal article" date="2015" name="Genome Announc.">
        <title>Complete Genome Sequence of the Type Strain Corynebacterium mustelae DSM 45274, Isolated from Various Tissues of a Male Ferret with Lethal Sepsis.</title>
        <authorList>
            <person name="Ruckert C."/>
            <person name="Eimer J."/>
            <person name="Winkler A."/>
            <person name="Tauch A."/>
        </authorList>
    </citation>
    <scope>NUCLEOTIDE SEQUENCE [LARGE SCALE GENOMIC DNA]</scope>
    <source>
        <strain evidence="7 8">DSM 45274</strain>
    </source>
</reference>